<dbReference type="InterPro" id="IPR032808">
    <property type="entry name" value="DoxX"/>
</dbReference>
<dbReference type="Proteomes" id="UP000198929">
    <property type="component" value="Unassembled WGS sequence"/>
</dbReference>
<dbReference type="Pfam" id="PF07681">
    <property type="entry name" value="DoxX"/>
    <property type="match status" value="1"/>
</dbReference>
<protein>
    <submittedName>
        <fullName evidence="8">Uncharacterized membrane protein YphA, DoxX/SURF4 family</fullName>
    </submittedName>
</protein>
<name>A0A1H9S5I8_9CORY</name>
<dbReference type="EMBL" id="FOGQ01000003">
    <property type="protein sequence ID" value="SER80257.1"/>
    <property type="molecule type" value="Genomic_DNA"/>
</dbReference>
<organism evidence="8 9">
    <name type="scientific">Corynebacterium cystitidis DSM 20524</name>
    <dbReference type="NCBI Taxonomy" id="1121357"/>
    <lineage>
        <taxon>Bacteria</taxon>
        <taxon>Bacillati</taxon>
        <taxon>Actinomycetota</taxon>
        <taxon>Actinomycetes</taxon>
        <taxon>Mycobacteriales</taxon>
        <taxon>Corynebacteriaceae</taxon>
        <taxon>Corynebacterium</taxon>
    </lineage>
</organism>
<dbReference type="GO" id="GO:0005886">
    <property type="term" value="C:plasma membrane"/>
    <property type="evidence" value="ECO:0007669"/>
    <property type="project" value="UniProtKB-SubCell"/>
</dbReference>
<evidence type="ECO:0000256" key="4">
    <source>
        <dbReference type="ARBA" id="ARBA00022692"/>
    </source>
</evidence>
<proteinExistence type="inferred from homology"/>
<evidence type="ECO:0000256" key="2">
    <source>
        <dbReference type="ARBA" id="ARBA00006679"/>
    </source>
</evidence>
<comment type="subcellular location">
    <subcellularLocation>
        <location evidence="1">Cell membrane</location>
        <topology evidence="1">Multi-pass membrane protein</topology>
    </subcellularLocation>
</comment>
<evidence type="ECO:0000256" key="1">
    <source>
        <dbReference type="ARBA" id="ARBA00004651"/>
    </source>
</evidence>
<keyword evidence="4 7" id="KW-0812">Transmembrane</keyword>
<evidence type="ECO:0000256" key="5">
    <source>
        <dbReference type="ARBA" id="ARBA00022989"/>
    </source>
</evidence>
<keyword evidence="3" id="KW-1003">Cell membrane</keyword>
<feature type="transmembrane region" description="Helical" evidence="7">
    <location>
        <begin position="216"/>
        <end position="239"/>
    </location>
</feature>
<evidence type="ECO:0000313" key="8">
    <source>
        <dbReference type="EMBL" id="SER80257.1"/>
    </source>
</evidence>
<dbReference type="PANTHER" id="PTHR33452:SF1">
    <property type="entry name" value="INNER MEMBRANE PROTEIN YPHA-RELATED"/>
    <property type="match status" value="1"/>
</dbReference>
<feature type="transmembrane region" description="Helical" evidence="7">
    <location>
        <begin position="251"/>
        <end position="271"/>
    </location>
</feature>
<sequence>MSSKLPPDKNPRYDDYHQVEDINDINELDVPTYDSQHKTETIYDRTGRAAPEHIDPADANTTIFETPVTTTSSTALNDDYTAPATVATDVPIAYDDEVVVEKQIEDPRRGTIDLGLLILRILAGGFLILTSVATFFRLGGNAGLSGLDQAFAGYAYGNILAVALPTAQLAAGVFLLLGLLTPVAAMVATVATGFMALHAIAAEGAGFNVFAWPETVWLAVILLGLSVVLQFTGPGLYSFDTGRGWARRPLASSWIFIVLGIAIVIAVWIFGTGINPFA</sequence>
<keyword evidence="5 7" id="KW-1133">Transmembrane helix</keyword>
<feature type="transmembrane region" description="Helical" evidence="7">
    <location>
        <begin position="187"/>
        <end position="210"/>
    </location>
</feature>
<evidence type="ECO:0000256" key="3">
    <source>
        <dbReference type="ARBA" id="ARBA00022475"/>
    </source>
</evidence>
<keyword evidence="6 7" id="KW-0472">Membrane</keyword>
<evidence type="ECO:0000313" key="9">
    <source>
        <dbReference type="Proteomes" id="UP000198929"/>
    </source>
</evidence>
<reference evidence="9" key="1">
    <citation type="submission" date="2016-10" db="EMBL/GenBank/DDBJ databases">
        <authorList>
            <person name="Varghese N."/>
            <person name="Submissions S."/>
        </authorList>
    </citation>
    <scope>NUCLEOTIDE SEQUENCE [LARGE SCALE GENOMIC DNA]</scope>
    <source>
        <strain evidence="9">DSM 20524</strain>
    </source>
</reference>
<dbReference type="STRING" id="1121357.SAMN05661109_01063"/>
<evidence type="ECO:0000256" key="7">
    <source>
        <dbReference type="SAM" id="Phobius"/>
    </source>
</evidence>
<gene>
    <name evidence="8" type="ORF">SAMN05661109_01063</name>
</gene>
<dbReference type="AlphaFoldDB" id="A0A1H9S5I8"/>
<feature type="transmembrane region" description="Helical" evidence="7">
    <location>
        <begin position="117"/>
        <end position="136"/>
    </location>
</feature>
<evidence type="ECO:0000256" key="6">
    <source>
        <dbReference type="ARBA" id="ARBA00023136"/>
    </source>
</evidence>
<comment type="similarity">
    <text evidence="2">Belongs to the DoxX family.</text>
</comment>
<dbReference type="InterPro" id="IPR051907">
    <property type="entry name" value="DoxX-like_oxidoreductase"/>
</dbReference>
<accession>A0A1H9S5I8</accession>
<keyword evidence="9" id="KW-1185">Reference proteome</keyword>
<feature type="transmembrane region" description="Helical" evidence="7">
    <location>
        <begin position="156"/>
        <end position="180"/>
    </location>
</feature>
<dbReference type="PANTHER" id="PTHR33452">
    <property type="entry name" value="OXIDOREDUCTASE CATD-RELATED"/>
    <property type="match status" value="1"/>
</dbReference>
<dbReference type="RefSeq" id="WP_092257227.1">
    <property type="nucleotide sequence ID" value="NZ_CP047199.1"/>
</dbReference>